<dbReference type="Pfam" id="PF02136">
    <property type="entry name" value="NTF2"/>
    <property type="match status" value="1"/>
</dbReference>
<evidence type="ECO:0000256" key="3">
    <source>
        <dbReference type="PROSITE-ProRule" id="PRU00176"/>
    </source>
</evidence>
<sequence length="556" mass="60344">MATNPPAAPQSAPATAAPTNPPNSAQGPNPAAPVNNVTPQSVGREFVRQYYTLLNKAPKHLHRFYTNASSFVHGGVDPDGSPEDPVYGQEAIHAKIVSLNFRDCHAKIRQVDSHGTVGEGVVVQVTGELSNNGEPMRRFMQTFVLAPQAAKKYFVRNDIFRYQDEVFQDDETESEPDLPIEIVDSDGIREEISLVEQQQRIATPEPQVIIPKDPPQPQQVTPSYYEPQPPVSNGSALPESPENTPIKTAAPEVESFSPEPQMEMEDPSLNLQQPVRAPTPPPEENHQVLEQVEVEKPPVEEPVDNTPKTFSWAERARGQTAPSSGLASKPMAAPSQVLAPKPIEPIGGMTTLSRDPPPRGKEVLAQREPREGSVVDPQRGWVGPGSNPGMTGGPGAGGGRRGFEDGLDKGRGPSSARFPDSHQLFVGNLPQDINDDELKEFFSVYGRVVEMRINRNSGPKLPFFGFIVFDDSEPVEKILKQKRAKPIFFRGEHRLNVEEKKNREMRPPRLPRGDTRPGSGGPPRGGSMGRGGGRGSTGGVGGKGGSGSGRSYNPQR</sequence>
<feature type="domain" description="NTF2" evidence="6">
    <location>
        <begin position="42"/>
        <end position="162"/>
    </location>
</feature>
<dbReference type="GO" id="GO:0010494">
    <property type="term" value="C:cytoplasmic stress granule"/>
    <property type="evidence" value="ECO:0000318"/>
    <property type="project" value="GO_Central"/>
</dbReference>
<evidence type="ECO:0000256" key="1">
    <source>
        <dbReference type="ARBA" id="ARBA00004210"/>
    </source>
</evidence>
<dbReference type="InterPro" id="IPR032710">
    <property type="entry name" value="NTF2-like_dom_sf"/>
</dbReference>
<feature type="region of interest" description="Disordered" evidence="4">
    <location>
        <begin position="198"/>
        <end position="419"/>
    </location>
</feature>
<name>A0A7M7NHG0_STRPU</name>
<proteinExistence type="predicted"/>
<keyword evidence="2 3" id="KW-0694">RNA-binding</keyword>
<dbReference type="GO" id="GO:0003729">
    <property type="term" value="F:mRNA binding"/>
    <property type="evidence" value="ECO:0000318"/>
    <property type="project" value="GO_Central"/>
</dbReference>
<reference evidence="7" key="2">
    <citation type="submission" date="2021-01" db="UniProtKB">
        <authorList>
            <consortium name="EnsemblMetazoa"/>
        </authorList>
    </citation>
    <scope>IDENTIFICATION</scope>
</reference>
<dbReference type="GO" id="GO:0005829">
    <property type="term" value="C:cytosol"/>
    <property type="evidence" value="ECO:0000318"/>
    <property type="project" value="GO_Central"/>
</dbReference>
<feature type="compositionally biased region" description="Gly residues" evidence="4">
    <location>
        <begin position="518"/>
        <end position="548"/>
    </location>
</feature>
<evidence type="ECO:0000256" key="4">
    <source>
        <dbReference type="SAM" id="MobiDB-lite"/>
    </source>
</evidence>
<feature type="compositionally biased region" description="Basic and acidic residues" evidence="4">
    <location>
        <begin position="356"/>
        <end position="373"/>
    </location>
</feature>
<dbReference type="SMART" id="SM00360">
    <property type="entry name" value="RRM"/>
    <property type="match status" value="1"/>
</dbReference>
<reference evidence="8" key="1">
    <citation type="submission" date="2015-02" db="EMBL/GenBank/DDBJ databases">
        <title>Genome sequencing for Strongylocentrotus purpuratus.</title>
        <authorList>
            <person name="Murali S."/>
            <person name="Liu Y."/>
            <person name="Vee V."/>
            <person name="English A."/>
            <person name="Wang M."/>
            <person name="Skinner E."/>
            <person name="Han Y."/>
            <person name="Muzny D.M."/>
            <person name="Worley K.C."/>
            <person name="Gibbs R.A."/>
        </authorList>
    </citation>
    <scope>NUCLEOTIDE SEQUENCE</scope>
</reference>
<dbReference type="InterPro" id="IPR002075">
    <property type="entry name" value="NTF2_dom"/>
</dbReference>
<dbReference type="CDD" id="cd00780">
    <property type="entry name" value="NTF2"/>
    <property type="match status" value="1"/>
</dbReference>
<feature type="region of interest" description="Disordered" evidence="4">
    <location>
        <begin position="1"/>
        <end position="39"/>
    </location>
</feature>
<protein>
    <recommendedName>
        <fullName evidence="9">Ras GTPase-activating protein-binding protein 1</fullName>
    </recommendedName>
</protein>
<feature type="region of interest" description="Disordered" evidence="4">
    <location>
        <begin position="494"/>
        <end position="556"/>
    </location>
</feature>
<dbReference type="OMA" id="RPRGNAY"/>
<feature type="compositionally biased region" description="Gly residues" evidence="4">
    <location>
        <begin position="390"/>
        <end position="400"/>
    </location>
</feature>
<dbReference type="GeneID" id="589713"/>
<dbReference type="InterPro" id="IPR018222">
    <property type="entry name" value="Nuclear_transport_factor_2_euk"/>
</dbReference>
<dbReference type="EnsemblMetazoa" id="XM_030979966">
    <property type="protein sequence ID" value="XP_030835826"/>
    <property type="gene ID" value="LOC589713"/>
</dbReference>
<dbReference type="PROSITE" id="PS50102">
    <property type="entry name" value="RRM"/>
    <property type="match status" value="1"/>
</dbReference>
<comment type="subcellular location">
    <subcellularLocation>
        <location evidence="1">Cytoplasm</location>
        <location evidence="1">Stress granule</location>
    </subcellularLocation>
</comment>
<dbReference type="RefSeq" id="XP_030835826.1">
    <property type="nucleotide sequence ID" value="XM_030979966.1"/>
</dbReference>
<feature type="compositionally biased region" description="Basic and acidic residues" evidence="4">
    <location>
        <begin position="283"/>
        <end position="299"/>
    </location>
</feature>
<dbReference type="FunCoup" id="A0A7M7NHG0">
    <property type="interactions" value="2138"/>
</dbReference>
<evidence type="ECO:0000313" key="7">
    <source>
        <dbReference type="EnsemblMetazoa" id="XP_030835826"/>
    </source>
</evidence>
<dbReference type="FunFam" id="3.30.70.330:FF:001771">
    <property type="match status" value="1"/>
</dbReference>
<dbReference type="InParanoid" id="A0A7M7NHG0"/>
<evidence type="ECO:0008006" key="9">
    <source>
        <dbReference type="Google" id="ProtNLM"/>
    </source>
</evidence>
<dbReference type="PANTHER" id="PTHR10693">
    <property type="entry name" value="RAS GTPASE-ACTIVATING PROTEIN-BINDING PROTEIN"/>
    <property type="match status" value="1"/>
</dbReference>
<dbReference type="KEGG" id="spu:589713"/>
<feature type="compositionally biased region" description="Low complexity" evidence="4">
    <location>
        <begin position="1"/>
        <end position="37"/>
    </location>
</feature>
<dbReference type="AlphaFoldDB" id="A0A7M7NHG0"/>
<organism evidence="7 8">
    <name type="scientific">Strongylocentrotus purpuratus</name>
    <name type="common">Purple sea urchin</name>
    <dbReference type="NCBI Taxonomy" id="7668"/>
    <lineage>
        <taxon>Eukaryota</taxon>
        <taxon>Metazoa</taxon>
        <taxon>Echinodermata</taxon>
        <taxon>Eleutherozoa</taxon>
        <taxon>Echinozoa</taxon>
        <taxon>Echinoidea</taxon>
        <taxon>Euechinoidea</taxon>
        <taxon>Echinacea</taxon>
        <taxon>Camarodonta</taxon>
        <taxon>Echinidea</taxon>
        <taxon>Strongylocentrotidae</taxon>
        <taxon>Strongylocentrotus</taxon>
    </lineage>
</organism>
<feature type="compositionally biased region" description="Polar residues" evidence="4">
    <location>
        <begin position="231"/>
        <end position="246"/>
    </location>
</feature>
<evidence type="ECO:0000259" key="6">
    <source>
        <dbReference type="PROSITE" id="PS50177"/>
    </source>
</evidence>
<accession>A0A7M7NHG0</accession>
<evidence type="ECO:0000313" key="8">
    <source>
        <dbReference type="Proteomes" id="UP000007110"/>
    </source>
</evidence>
<dbReference type="Proteomes" id="UP000007110">
    <property type="component" value="Unassembled WGS sequence"/>
</dbReference>
<dbReference type="SUPFAM" id="SSF54928">
    <property type="entry name" value="RNA-binding domain, RBD"/>
    <property type="match status" value="1"/>
</dbReference>
<dbReference type="InterPro" id="IPR012677">
    <property type="entry name" value="Nucleotide-bd_a/b_plait_sf"/>
</dbReference>
<feature type="compositionally biased region" description="Basic and acidic residues" evidence="4">
    <location>
        <begin position="494"/>
        <end position="515"/>
    </location>
</feature>
<dbReference type="Pfam" id="PF00076">
    <property type="entry name" value="RRM_1"/>
    <property type="match status" value="1"/>
</dbReference>
<dbReference type="SUPFAM" id="SSF54427">
    <property type="entry name" value="NTF2-like"/>
    <property type="match status" value="1"/>
</dbReference>
<dbReference type="Gene3D" id="3.10.450.50">
    <property type="match status" value="1"/>
</dbReference>
<evidence type="ECO:0000256" key="2">
    <source>
        <dbReference type="ARBA" id="ARBA00022884"/>
    </source>
</evidence>
<dbReference type="FunFam" id="3.10.450.50:FF:000010">
    <property type="entry name" value="Ras GTPase-activating protein-binding protein"/>
    <property type="match status" value="1"/>
</dbReference>
<dbReference type="PROSITE" id="PS50177">
    <property type="entry name" value="NTF2_DOMAIN"/>
    <property type="match status" value="1"/>
</dbReference>
<keyword evidence="8" id="KW-1185">Reference proteome</keyword>
<evidence type="ECO:0000259" key="5">
    <source>
        <dbReference type="PROSITE" id="PS50102"/>
    </source>
</evidence>
<dbReference type="OrthoDB" id="339151at2759"/>
<dbReference type="Gene3D" id="3.30.70.330">
    <property type="match status" value="1"/>
</dbReference>
<feature type="domain" description="RRM" evidence="5">
    <location>
        <begin position="422"/>
        <end position="502"/>
    </location>
</feature>
<dbReference type="InterPro" id="IPR035979">
    <property type="entry name" value="RBD_domain_sf"/>
</dbReference>
<feature type="compositionally biased region" description="Basic and acidic residues" evidence="4">
    <location>
        <begin position="401"/>
        <end position="411"/>
    </location>
</feature>
<dbReference type="GO" id="GO:0034063">
    <property type="term" value="P:stress granule assembly"/>
    <property type="evidence" value="ECO:0000318"/>
    <property type="project" value="GO_Central"/>
</dbReference>
<dbReference type="InterPro" id="IPR039539">
    <property type="entry name" value="Ras_GTPase_bind_prot"/>
</dbReference>
<dbReference type="InterPro" id="IPR000504">
    <property type="entry name" value="RRM_dom"/>
</dbReference>
<dbReference type="PANTHER" id="PTHR10693:SF20">
    <property type="entry name" value="AT27578P"/>
    <property type="match status" value="1"/>
</dbReference>